<evidence type="ECO:0000256" key="2">
    <source>
        <dbReference type="ARBA" id="ARBA00007362"/>
    </source>
</evidence>
<dbReference type="STRING" id="410332.SAMN04488550_3611"/>
<gene>
    <name evidence="8" type="ORF">GM1_002_02060</name>
</gene>
<feature type="transmembrane region" description="Helical" evidence="6">
    <location>
        <begin position="39"/>
        <end position="62"/>
    </location>
</feature>
<dbReference type="PROSITE" id="PS51257">
    <property type="entry name" value="PROKAR_LIPOPROTEIN"/>
    <property type="match status" value="1"/>
</dbReference>
<dbReference type="RefSeq" id="WP_008376080.1">
    <property type="nucleotide sequence ID" value="NZ_BAOP01000002.1"/>
</dbReference>
<feature type="transmembrane region" description="Helical" evidence="6">
    <location>
        <begin position="129"/>
        <end position="151"/>
    </location>
</feature>
<dbReference type="InterPro" id="IPR000620">
    <property type="entry name" value="EamA_dom"/>
</dbReference>
<evidence type="ECO:0000259" key="7">
    <source>
        <dbReference type="Pfam" id="PF00892"/>
    </source>
</evidence>
<dbReference type="EMBL" id="BAOP01000002">
    <property type="protein sequence ID" value="GAC78228.1"/>
    <property type="molecule type" value="Genomic_DNA"/>
</dbReference>
<comment type="similarity">
    <text evidence="2">Belongs to the EamA transporter family.</text>
</comment>
<keyword evidence="9" id="KW-1185">Reference proteome</keyword>
<evidence type="ECO:0000256" key="3">
    <source>
        <dbReference type="ARBA" id="ARBA00022692"/>
    </source>
</evidence>
<feature type="transmembrane region" description="Helical" evidence="6">
    <location>
        <begin position="74"/>
        <end position="96"/>
    </location>
</feature>
<evidence type="ECO:0000256" key="1">
    <source>
        <dbReference type="ARBA" id="ARBA00004141"/>
    </source>
</evidence>
<evidence type="ECO:0000256" key="5">
    <source>
        <dbReference type="ARBA" id="ARBA00023136"/>
    </source>
</evidence>
<dbReference type="AlphaFoldDB" id="M3V9T4"/>
<keyword evidence="5 6" id="KW-0472">Membrane</keyword>
<feature type="transmembrane region" description="Helical" evidence="6">
    <location>
        <begin position="102"/>
        <end position="122"/>
    </location>
</feature>
<dbReference type="eggNOG" id="COG0697">
    <property type="taxonomic scope" value="Bacteria"/>
</dbReference>
<evidence type="ECO:0000313" key="9">
    <source>
        <dbReference type="Proteomes" id="UP000035009"/>
    </source>
</evidence>
<dbReference type="SUPFAM" id="SSF103481">
    <property type="entry name" value="Multidrug resistance efflux transporter EmrE"/>
    <property type="match status" value="2"/>
</dbReference>
<organism evidence="8 9">
    <name type="scientific">Gordonia malaquae NBRC 108250</name>
    <dbReference type="NCBI Taxonomy" id="1223542"/>
    <lineage>
        <taxon>Bacteria</taxon>
        <taxon>Bacillati</taxon>
        <taxon>Actinomycetota</taxon>
        <taxon>Actinomycetes</taxon>
        <taxon>Mycobacteriales</taxon>
        <taxon>Gordoniaceae</taxon>
        <taxon>Gordonia</taxon>
    </lineage>
</organism>
<feature type="transmembrane region" description="Helical" evidence="6">
    <location>
        <begin position="157"/>
        <end position="175"/>
    </location>
</feature>
<accession>M3V9T4</accession>
<comment type="caution">
    <text evidence="8">The sequence shown here is derived from an EMBL/GenBank/DDBJ whole genome shotgun (WGS) entry which is preliminary data.</text>
</comment>
<feature type="transmembrane region" description="Helical" evidence="6">
    <location>
        <begin position="228"/>
        <end position="246"/>
    </location>
</feature>
<protein>
    <recommendedName>
        <fullName evidence="7">EamA domain-containing protein</fullName>
    </recommendedName>
</protein>
<name>M3V9T4_GORML</name>
<feature type="domain" description="EamA" evidence="7">
    <location>
        <begin position="158"/>
        <end position="300"/>
    </location>
</feature>
<evidence type="ECO:0000313" key="8">
    <source>
        <dbReference type="EMBL" id="GAC78228.1"/>
    </source>
</evidence>
<keyword evidence="3 6" id="KW-0812">Transmembrane</keyword>
<dbReference type="GO" id="GO:0016020">
    <property type="term" value="C:membrane"/>
    <property type="evidence" value="ECO:0007669"/>
    <property type="project" value="UniProtKB-SubCell"/>
</dbReference>
<evidence type="ECO:0000256" key="6">
    <source>
        <dbReference type="SAM" id="Phobius"/>
    </source>
</evidence>
<dbReference type="OrthoDB" id="154915at2"/>
<dbReference type="InterPro" id="IPR037185">
    <property type="entry name" value="EmrE-like"/>
</dbReference>
<evidence type="ECO:0000256" key="4">
    <source>
        <dbReference type="ARBA" id="ARBA00022989"/>
    </source>
</evidence>
<dbReference type="PANTHER" id="PTHR32322:SF2">
    <property type="entry name" value="EAMA DOMAIN-CONTAINING PROTEIN"/>
    <property type="match status" value="1"/>
</dbReference>
<dbReference type="PANTHER" id="PTHR32322">
    <property type="entry name" value="INNER MEMBRANE TRANSPORTER"/>
    <property type="match status" value="1"/>
</dbReference>
<sequence length="314" mass="32018">MLSSTSRLTAGLAFALVSACSFGLSGAMARSLLDIGWTAGAAVTLRITIGALALMIPAAISMTGRWHAFREPRVIGSLVGYGVLAVAVPQLCYFYAVQTLQVGVALLIEYTAPVVVIAWMWIRHRQRPTLLTFVGAVVAAAGLTLVLQIFGSVSLDAAGVAWALGAMVGAAWYFVMSGNSASEIPGIAMAAGGLLSAAVMLGLSGAVGVLPMSMSTDDVQLAGNTTPWWVPMAILGLVTAALAYATGIAATRRLGPRLASFVALAEVLAAIIAAWMFLGEVPAAIQLAGGALIVAGVVVVKLGERPGAPETIAV</sequence>
<keyword evidence="4 6" id="KW-1133">Transmembrane helix</keyword>
<feature type="domain" description="EamA" evidence="7">
    <location>
        <begin position="10"/>
        <end position="147"/>
    </location>
</feature>
<feature type="transmembrane region" description="Helical" evidence="6">
    <location>
        <begin position="187"/>
        <end position="208"/>
    </location>
</feature>
<feature type="transmembrane region" description="Helical" evidence="6">
    <location>
        <begin position="258"/>
        <end position="278"/>
    </location>
</feature>
<comment type="subcellular location">
    <subcellularLocation>
        <location evidence="1">Membrane</location>
        <topology evidence="1">Multi-pass membrane protein</topology>
    </subcellularLocation>
</comment>
<reference evidence="8 9" key="1">
    <citation type="submission" date="2013-02" db="EMBL/GenBank/DDBJ databases">
        <title>Whole genome shotgun sequence of Gordonia malaquae NBRC 108250.</title>
        <authorList>
            <person name="Yoshida I."/>
            <person name="Hosoyama A."/>
            <person name="Tsuchikane K."/>
            <person name="Ando Y."/>
            <person name="Baba S."/>
            <person name="Ohji S."/>
            <person name="Hamada M."/>
            <person name="Tamura T."/>
            <person name="Yamazoe A."/>
            <person name="Yamazaki S."/>
            <person name="Fujita N."/>
        </authorList>
    </citation>
    <scope>NUCLEOTIDE SEQUENCE [LARGE SCALE GENOMIC DNA]</scope>
    <source>
        <strain evidence="8 9">NBRC 108250</strain>
    </source>
</reference>
<feature type="transmembrane region" description="Helical" evidence="6">
    <location>
        <begin position="284"/>
        <end position="302"/>
    </location>
</feature>
<dbReference type="Proteomes" id="UP000035009">
    <property type="component" value="Unassembled WGS sequence"/>
</dbReference>
<proteinExistence type="inferred from homology"/>
<dbReference type="Pfam" id="PF00892">
    <property type="entry name" value="EamA"/>
    <property type="match status" value="2"/>
</dbReference>
<dbReference type="InterPro" id="IPR050638">
    <property type="entry name" value="AA-Vitamin_Transporters"/>
</dbReference>